<name>A0A517QTA9_9PLAN</name>
<proteinExistence type="predicted"/>
<gene>
    <name evidence="1" type="ORF">Mal48_41470</name>
</gene>
<dbReference type="AlphaFoldDB" id="A0A517QTA9"/>
<dbReference type="OrthoDB" id="251009at2"/>
<organism evidence="1 2">
    <name type="scientific">Thalassoglobus polymorphus</name>
    <dbReference type="NCBI Taxonomy" id="2527994"/>
    <lineage>
        <taxon>Bacteria</taxon>
        <taxon>Pseudomonadati</taxon>
        <taxon>Planctomycetota</taxon>
        <taxon>Planctomycetia</taxon>
        <taxon>Planctomycetales</taxon>
        <taxon>Planctomycetaceae</taxon>
        <taxon>Thalassoglobus</taxon>
    </lineage>
</organism>
<dbReference type="Proteomes" id="UP000315724">
    <property type="component" value="Chromosome"/>
</dbReference>
<sequence>MAGSALGREEYIEQAYFFRVYRERLEDSTPSQEILSALKEEILTTTKLPMAIDFLIGEIQLNGRLGDGMVRLSHYFSPFQTFIVQKAEEDNARFDFRVALKILEREAEFRSSDELDQAALFIYQFECLARNRLGYDHGVSAIAGDSVYSQDWRDWIRKIRFDLGTVDFSDMLYMRSEQHVIDVQKRQNDPEYSPSYPVLFDSRAGRIARANHGKDPLYLFAALQRQLGYPVVPRGKTVVKPEIHPALEARIHRLEARLALLEQEEKGGIDLSPFYEEGGKFKDGPNTI</sequence>
<keyword evidence="2" id="KW-1185">Reference proteome</keyword>
<evidence type="ECO:0000313" key="2">
    <source>
        <dbReference type="Proteomes" id="UP000315724"/>
    </source>
</evidence>
<reference evidence="1 2" key="1">
    <citation type="submission" date="2019-02" db="EMBL/GenBank/DDBJ databases">
        <title>Deep-cultivation of Planctomycetes and their phenomic and genomic characterization uncovers novel biology.</title>
        <authorList>
            <person name="Wiegand S."/>
            <person name="Jogler M."/>
            <person name="Boedeker C."/>
            <person name="Pinto D."/>
            <person name="Vollmers J."/>
            <person name="Rivas-Marin E."/>
            <person name="Kohn T."/>
            <person name="Peeters S.H."/>
            <person name="Heuer A."/>
            <person name="Rast P."/>
            <person name="Oberbeckmann S."/>
            <person name="Bunk B."/>
            <person name="Jeske O."/>
            <person name="Meyerdierks A."/>
            <person name="Storesund J.E."/>
            <person name="Kallscheuer N."/>
            <person name="Luecker S."/>
            <person name="Lage O.M."/>
            <person name="Pohl T."/>
            <person name="Merkel B.J."/>
            <person name="Hornburger P."/>
            <person name="Mueller R.-W."/>
            <person name="Bruemmer F."/>
            <person name="Labrenz M."/>
            <person name="Spormann A.M."/>
            <person name="Op den Camp H."/>
            <person name="Overmann J."/>
            <person name="Amann R."/>
            <person name="Jetten M.S.M."/>
            <person name="Mascher T."/>
            <person name="Medema M.H."/>
            <person name="Devos D.P."/>
            <person name="Kaster A.-K."/>
            <person name="Ovreas L."/>
            <person name="Rohde M."/>
            <person name="Galperin M.Y."/>
            <person name="Jogler C."/>
        </authorList>
    </citation>
    <scope>NUCLEOTIDE SEQUENCE [LARGE SCALE GENOMIC DNA]</scope>
    <source>
        <strain evidence="1 2">Mal48</strain>
    </source>
</reference>
<evidence type="ECO:0000313" key="1">
    <source>
        <dbReference type="EMBL" id="QDT34874.1"/>
    </source>
</evidence>
<dbReference type="EMBL" id="CP036267">
    <property type="protein sequence ID" value="QDT34874.1"/>
    <property type="molecule type" value="Genomic_DNA"/>
</dbReference>
<dbReference type="KEGG" id="tpol:Mal48_41470"/>
<accession>A0A517QTA9</accession>
<protein>
    <submittedName>
        <fullName evidence="1">Uncharacterized protein</fullName>
    </submittedName>
</protein>
<dbReference type="RefSeq" id="WP_145203507.1">
    <property type="nucleotide sequence ID" value="NZ_CP036267.1"/>
</dbReference>